<dbReference type="EMBL" id="HE575320">
    <property type="protein sequence ID" value="CCC91684.1"/>
    <property type="molecule type" value="Genomic_DNA"/>
</dbReference>
<gene>
    <name evidence="2" type="ORF">TCIL3000_7_4980</name>
</gene>
<dbReference type="AlphaFoldDB" id="G0UQM3"/>
<proteinExistence type="predicted"/>
<sequence>MLRTLLLCGAALLREQFPAKKRTVVGVLSKRKAYMGRSVSAVSKAREKGKLSARIKMKEKVDLKAKVKAKTKAKIKAKTSDREAFKMDPNVTHPDRRQRHRHEKEAERMFMRMIKEERRRRQLIIRAAIRKAISTEKKEESKLLRHYAANKVRAVEELQRIKNLASDTTAAEEHKPPKAPEAQKAVKKKQKSNADASFRRKVETEAEKKFLLLLEELSKRRQSEIQAAAALLEKERASTTTAAPALIAGPGDEKSITDTGAGEAPLEAFEDQATLTAGVESDGVEGNAGSVEALGSVDELPVPKPKARRRSSKATAEQEMSDMLPGAEAAAPMVETGKRTKSPSSKKSRVPKPLAAATPVAEEPQLIGAPVTLETEEAPTVQTGVDEVEARYETPLEQVREVKQRRQRKLAPKAVKPVTVVEPVAHQDTPAPLSALDYAAAIPEGAYAVVNQQPVHTVPISGFADAPLLPPVSPAIQLGQRRLVGGTPFDIPVIPLCANPMEAFVHGARVTTPVIPSTVALNIPVAPVAAPHATTNTGLLRL</sequence>
<reference evidence="2" key="1">
    <citation type="journal article" date="2012" name="Proc. Natl. Acad. Sci. U.S.A.">
        <title>Antigenic diversity is generated by distinct evolutionary mechanisms in African trypanosome species.</title>
        <authorList>
            <person name="Jackson A.P."/>
            <person name="Berry A."/>
            <person name="Aslett M."/>
            <person name="Allison H.C."/>
            <person name="Burton P."/>
            <person name="Vavrova-Anderson J."/>
            <person name="Brown R."/>
            <person name="Browne H."/>
            <person name="Corton N."/>
            <person name="Hauser H."/>
            <person name="Gamble J."/>
            <person name="Gilderthorp R."/>
            <person name="Marcello L."/>
            <person name="McQuillan J."/>
            <person name="Otto T.D."/>
            <person name="Quail M.A."/>
            <person name="Sanders M.J."/>
            <person name="van Tonder A."/>
            <person name="Ginger M.L."/>
            <person name="Field M.C."/>
            <person name="Barry J.D."/>
            <person name="Hertz-Fowler C."/>
            <person name="Berriman M."/>
        </authorList>
    </citation>
    <scope>NUCLEOTIDE SEQUENCE</scope>
    <source>
        <strain evidence="2">IL3000</strain>
    </source>
</reference>
<accession>G0UQM3</accession>
<feature type="region of interest" description="Disordered" evidence="1">
    <location>
        <begin position="271"/>
        <end position="359"/>
    </location>
</feature>
<dbReference type="VEuPathDB" id="TriTrypDB:TcIL3000_7_4980"/>
<evidence type="ECO:0000256" key="1">
    <source>
        <dbReference type="SAM" id="MobiDB-lite"/>
    </source>
</evidence>
<feature type="compositionally biased region" description="Basic residues" evidence="1">
    <location>
        <begin position="339"/>
        <end position="350"/>
    </location>
</feature>
<protein>
    <submittedName>
        <fullName evidence="2">Uncharacterized protein</fullName>
    </submittedName>
</protein>
<evidence type="ECO:0000313" key="2">
    <source>
        <dbReference type="EMBL" id="CCC91684.1"/>
    </source>
</evidence>
<organism evidence="2">
    <name type="scientific">Trypanosoma congolense (strain IL3000)</name>
    <dbReference type="NCBI Taxonomy" id="1068625"/>
    <lineage>
        <taxon>Eukaryota</taxon>
        <taxon>Discoba</taxon>
        <taxon>Euglenozoa</taxon>
        <taxon>Kinetoplastea</taxon>
        <taxon>Metakinetoplastina</taxon>
        <taxon>Trypanosomatida</taxon>
        <taxon>Trypanosomatidae</taxon>
        <taxon>Trypanosoma</taxon>
        <taxon>Nannomonas</taxon>
    </lineage>
</organism>
<feature type="region of interest" description="Disordered" evidence="1">
    <location>
        <begin position="166"/>
        <end position="200"/>
    </location>
</feature>
<feature type="region of interest" description="Disordered" evidence="1">
    <location>
        <begin position="235"/>
        <end position="259"/>
    </location>
</feature>
<name>G0UQM3_TRYCI</name>